<reference evidence="2" key="1">
    <citation type="submission" date="2020-05" db="EMBL/GenBank/DDBJ databases">
        <authorList>
            <person name="Chiriac C."/>
            <person name="Salcher M."/>
            <person name="Ghai R."/>
            <person name="Kavagutti S V."/>
        </authorList>
    </citation>
    <scope>NUCLEOTIDE SEQUENCE</scope>
</reference>
<keyword evidence="1" id="KW-0472">Membrane</keyword>
<evidence type="ECO:0000256" key="1">
    <source>
        <dbReference type="SAM" id="Phobius"/>
    </source>
</evidence>
<accession>A0A6J7BJ53</accession>
<keyword evidence="1" id="KW-0812">Transmembrane</keyword>
<sequence length="64" mass="6050">MVGAGVTIAHGPEGAATGLATGLAVVFVTGFGAGLLAAKAPGAKATEAMSALAAILERVLVLSM</sequence>
<name>A0A6J7BJ53_9ZZZZ</name>
<proteinExistence type="predicted"/>
<keyword evidence="1" id="KW-1133">Transmembrane helix</keyword>
<dbReference type="EMBL" id="CAFBAA010000044">
    <property type="protein sequence ID" value="CAB4845044.1"/>
    <property type="molecule type" value="Genomic_DNA"/>
</dbReference>
<dbReference type="AlphaFoldDB" id="A0A6J7BJ53"/>
<evidence type="ECO:0000313" key="2">
    <source>
        <dbReference type="EMBL" id="CAB4845044.1"/>
    </source>
</evidence>
<protein>
    <submittedName>
        <fullName evidence="2">Unannotated protein</fullName>
    </submittedName>
</protein>
<feature type="transmembrane region" description="Helical" evidence="1">
    <location>
        <begin position="15"/>
        <end position="38"/>
    </location>
</feature>
<organism evidence="2">
    <name type="scientific">freshwater metagenome</name>
    <dbReference type="NCBI Taxonomy" id="449393"/>
    <lineage>
        <taxon>unclassified sequences</taxon>
        <taxon>metagenomes</taxon>
        <taxon>ecological metagenomes</taxon>
    </lineage>
</organism>
<gene>
    <name evidence="2" type="ORF">UFOPK3266_01377</name>
</gene>